<protein>
    <submittedName>
        <fullName evidence="1">GAK system XXXCH domain-containing protein</fullName>
    </submittedName>
</protein>
<dbReference type="KEGG" id="tmai:FVE67_06605"/>
<accession>A0A6H1WTL5</accession>
<proteinExistence type="predicted"/>
<reference evidence="1 2" key="1">
    <citation type="submission" date="2019-08" db="EMBL/GenBank/DDBJ databases">
        <title>Complete genome sequence of Thermosulfurimonas marina SU872T, an anaerobic thermophilic chemolithoautotrophic bacterium isolated from a shallow marine hydrothermal vent.</title>
        <authorList>
            <person name="Allioux M."/>
            <person name="Jebbar M."/>
            <person name="Slobodkina G."/>
            <person name="Slobodkin A."/>
            <person name="Moalic Y."/>
            <person name="Frolova A."/>
            <person name="Shao Z."/>
            <person name="Alain K."/>
        </authorList>
    </citation>
    <scope>NUCLEOTIDE SEQUENCE [LARGE SCALE GENOMIC DNA]</scope>
    <source>
        <strain evidence="1 2">SU872</strain>
    </source>
</reference>
<evidence type="ECO:0000313" key="2">
    <source>
        <dbReference type="Proteomes" id="UP000501253"/>
    </source>
</evidence>
<dbReference type="EMBL" id="CP042909">
    <property type="protein sequence ID" value="QJA06489.1"/>
    <property type="molecule type" value="Genomic_DNA"/>
</dbReference>
<dbReference type="InterPro" id="IPR010980">
    <property type="entry name" value="Cyt_c/b562"/>
</dbReference>
<keyword evidence="2" id="KW-1185">Reference proteome</keyword>
<dbReference type="GO" id="GO:0009055">
    <property type="term" value="F:electron transfer activity"/>
    <property type="evidence" value="ECO:0007669"/>
    <property type="project" value="InterPro"/>
</dbReference>
<dbReference type="GO" id="GO:0020037">
    <property type="term" value="F:heme binding"/>
    <property type="evidence" value="ECO:0007669"/>
    <property type="project" value="InterPro"/>
</dbReference>
<dbReference type="GO" id="GO:0022900">
    <property type="term" value="P:electron transport chain"/>
    <property type="evidence" value="ECO:0007669"/>
    <property type="project" value="InterPro"/>
</dbReference>
<dbReference type="GO" id="GO:0005506">
    <property type="term" value="F:iron ion binding"/>
    <property type="evidence" value="ECO:0007669"/>
    <property type="project" value="InterPro"/>
</dbReference>
<dbReference type="SUPFAM" id="SSF47175">
    <property type="entry name" value="Cytochromes"/>
    <property type="match status" value="1"/>
</dbReference>
<evidence type="ECO:0000313" key="1">
    <source>
        <dbReference type="EMBL" id="QJA06489.1"/>
    </source>
</evidence>
<sequence>MKVKRKERLSLSAMAERLRSVAEEVASGRLALPEGIFEVPGQEGLFSLKVKQEEGELEIELKLEFEVAGAEPSEGQRETPREPSSRALKKEMEALFKALGRELSGGGLPDPALAERFLEVHRLYDPYATEFKSAWEEATRLAEDLLSAVQEGNLDTAREIFQKIALSKKTCHKLYKK</sequence>
<dbReference type="InterPro" id="IPR027588">
    <property type="entry name" value="XXXCH_dom_fam"/>
</dbReference>
<dbReference type="Proteomes" id="UP000501253">
    <property type="component" value="Chromosome"/>
</dbReference>
<dbReference type="RefSeq" id="WP_168719840.1">
    <property type="nucleotide sequence ID" value="NZ_CP042909.1"/>
</dbReference>
<name>A0A6H1WTL5_9BACT</name>
<dbReference type="NCBIfam" id="TIGR04358">
    <property type="entry name" value="XXXCH_domain"/>
    <property type="match status" value="1"/>
</dbReference>
<gene>
    <name evidence="1" type="ORF">FVE67_06605</name>
</gene>
<dbReference type="AlphaFoldDB" id="A0A6H1WTL5"/>
<organism evidence="1 2">
    <name type="scientific">Thermosulfurimonas marina</name>
    <dbReference type="NCBI Taxonomy" id="2047767"/>
    <lineage>
        <taxon>Bacteria</taxon>
        <taxon>Pseudomonadati</taxon>
        <taxon>Thermodesulfobacteriota</taxon>
        <taxon>Thermodesulfobacteria</taxon>
        <taxon>Thermodesulfobacteriales</taxon>
        <taxon>Thermodesulfobacteriaceae</taxon>
        <taxon>Thermosulfurimonas</taxon>
    </lineage>
</organism>